<name>A0AAW7M9Q6_9MICO</name>
<sequence length="112" mass="10556">MGLIAVVVTAVLALLAVLGPVLEGARAQAVADAAAVAAAVELRHGRARGSPDVAGACAVAARAAALAGAELTGCEPGPAVGAMRVTADAGVERSAVAGPAPQARTEIDGGPG</sequence>
<protein>
    <submittedName>
        <fullName evidence="1">Helicase</fullName>
    </submittedName>
</protein>
<evidence type="ECO:0000313" key="2">
    <source>
        <dbReference type="Proteomes" id="UP001172737"/>
    </source>
</evidence>
<accession>A0AAW7M9Q6</accession>
<gene>
    <name evidence="1" type="ORF">QQX10_10395</name>
</gene>
<evidence type="ECO:0000313" key="1">
    <source>
        <dbReference type="EMBL" id="MDN4488576.1"/>
    </source>
</evidence>
<keyword evidence="1" id="KW-0547">Nucleotide-binding</keyword>
<keyword evidence="1" id="KW-0378">Hydrolase</keyword>
<dbReference type="AlphaFoldDB" id="A0AAW7M9Q6"/>
<keyword evidence="1" id="KW-0347">Helicase</keyword>
<comment type="caution">
    <text evidence="1">The sequence shown here is derived from an EMBL/GenBank/DDBJ whole genome shotgun (WGS) entry which is preliminary data.</text>
</comment>
<dbReference type="Proteomes" id="UP001172737">
    <property type="component" value="Unassembled WGS sequence"/>
</dbReference>
<dbReference type="GO" id="GO:0004386">
    <property type="term" value="F:helicase activity"/>
    <property type="evidence" value="ECO:0007669"/>
    <property type="project" value="UniProtKB-KW"/>
</dbReference>
<proteinExistence type="predicted"/>
<reference evidence="1" key="1">
    <citation type="submission" date="2023-06" db="EMBL/GenBank/DDBJ databases">
        <title>Sysu t00039.</title>
        <authorList>
            <person name="Gao L."/>
            <person name="Fang B.-Z."/>
            <person name="Li W.-J."/>
        </authorList>
    </citation>
    <scope>NUCLEOTIDE SEQUENCE</scope>
    <source>
        <strain evidence="1">SYSU T00039</strain>
    </source>
</reference>
<dbReference type="EMBL" id="JAUHPX010000006">
    <property type="protein sequence ID" value="MDN4488576.1"/>
    <property type="molecule type" value="Genomic_DNA"/>
</dbReference>
<dbReference type="RefSeq" id="WP_301144553.1">
    <property type="nucleotide sequence ID" value="NZ_JAUHPX010000006.1"/>
</dbReference>
<keyword evidence="2" id="KW-1185">Reference proteome</keyword>
<keyword evidence="1" id="KW-0067">ATP-binding</keyword>
<organism evidence="1 2">
    <name type="scientific">Demequina lignilytica</name>
    <dbReference type="NCBI Taxonomy" id="3051663"/>
    <lineage>
        <taxon>Bacteria</taxon>
        <taxon>Bacillati</taxon>
        <taxon>Actinomycetota</taxon>
        <taxon>Actinomycetes</taxon>
        <taxon>Micrococcales</taxon>
        <taxon>Demequinaceae</taxon>
        <taxon>Demequina</taxon>
    </lineage>
</organism>